<gene>
    <name evidence="5" type="ORF">DM819_06970</name>
</gene>
<comment type="caution">
    <text evidence="5">The sequence shown here is derived from an EMBL/GenBank/DDBJ whole genome shotgun (WGS) entry which is preliminary data.</text>
</comment>
<sequence length="218" mass="24071">MKNAEFDPENARKAPRNYRGSSSEERRLERRSKLISASKSLYGTRGFHATTVKAICEAAGLTERYFYENFSNSEDLFIAMHKDTSSRIISRLHMASIREAEPSKKVIAMLDTYYGDIAEDPVTARLFAVDAASISQLAREVCTSWRQSFAHLLSEALSQKTPSSDVLRHGVIRGVIGIGVDWMESGFALARMDVVQAGATLVRAMELGTEEGAQVTAS</sequence>
<name>A0ABD6MVX8_9PSED</name>
<feature type="region of interest" description="Disordered" evidence="3">
    <location>
        <begin position="1"/>
        <end position="29"/>
    </location>
</feature>
<dbReference type="AlphaFoldDB" id="A0ABD6MVX8"/>
<dbReference type="EMBL" id="QJRE01000096">
    <property type="protein sequence ID" value="NWL45617.1"/>
    <property type="molecule type" value="Genomic_DNA"/>
</dbReference>
<dbReference type="PANTHER" id="PTHR43479:SF11">
    <property type="entry name" value="ACREF_ENVCD OPERON REPRESSOR-RELATED"/>
    <property type="match status" value="1"/>
</dbReference>
<dbReference type="InterPro" id="IPR050624">
    <property type="entry name" value="HTH-type_Tx_Regulator"/>
</dbReference>
<dbReference type="InterPro" id="IPR009057">
    <property type="entry name" value="Homeodomain-like_sf"/>
</dbReference>
<organism evidence="5 6">
    <name type="scientific">Pseudomonas hunanensis</name>
    <dbReference type="NCBI Taxonomy" id="1247546"/>
    <lineage>
        <taxon>Bacteria</taxon>
        <taxon>Pseudomonadati</taxon>
        <taxon>Pseudomonadota</taxon>
        <taxon>Gammaproteobacteria</taxon>
        <taxon>Pseudomonadales</taxon>
        <taxon>Pseudomonadaceae</taxon>
        <taxon>Pseudomonas</taxon>
    </lineage>
</organism>
<feature type="DNA-binding region" description="H-T-H motif" evidence="2">
    <location>
        <begin position="51"/>
        <end position="70"/>
    </location>
</feature>
<dbReference type="InterPro" id="IPR001647">
    <property type="entry name" value="HTH_TetR"/>
</dbReference>
<dbReference type="SUPFAM" id="SSF46689">
    <property type="entry name" value="Homeodomain-like"/>
    <property type="match status" value="1"/>
</dbReference>
<accession>A0ABD6MVX8</accession>
<evidence type="ECO:0000259" key="4">
    <source>
        <dbReference type="PROSITE" id="PS50977"/>
    </source>
</evidence>
<reference evidence="5 6" key="1">
    <citation type="submission" date="2018-06" db="EMBL/GenBank/DDBJ databases">
        <title>Bacteria isolated from soil of Wuhan.</title>
        <authorList>
            <person name="Xiang W."/>
            <person name="Huang C."/>
        </authorList>
    </citation>
    <scope>NUCLEOTIDE SEQUENCE [LARGE SCALE GENOMIC DNA]</scope>
    <source>
        <strain evidence="6">xwS4</strain>
    </source>
</reference>
<evidence type="ECO:0000313" key="5">
    <source>
        <dbReference type="EMBL" id="NWL45617.1"/>
    </source>
</evidence>
<evidence type="ECO:0000313" key="6">
    <source>
        <dbReference type="Proteomes" id="UP000704738"/>
    </source>
</evidence>
<dbReference type="Gene3D" id="1.10.357.10">
    <property type="entry name" value="Tetracycline Repressor, domain 2"/>
    <property type="match status" value="1"/>
</dbReference>
<dbReference type="Pfam" id="PF00440">
    <property type="entry name" value="TetR_N"/>
    <property type="match status" value="1"/>
</dbReference>
<dbReference type="PRINTS" id="PR00455">
    <property type="entry name" value="HTHTETR"/>
</dbReference>
<dbReference type="GO" id="GO:0003677">
    <property type="term" value="F:DNA binding"/>
    <property type="evidence" value="ECO:0007669"/>
    <property type="project" value="UniProtKB-UniRule"/>
</dbReference>
<evidence type="ECO:0000256" key="3">
    <source>
        <dbReference type="SAM" id="MobiDB-lite"/>
    </source>
</evidence>
<dbReference type="RefSeq" id="WP_179052651.1">
    <property type="nucleotide sequence ID" value="NZ_QJRE01000096.1"/>
</dbReference>
<keyword evidence="1 2" id="KW-0238">DNA-binding</keyword>
<dbReference type="PROSITE" id="PS50977">
    <property type="entry name" value="HTH_TETR_2"/>
    <property type="match status" value="1"/>
</dbReference>
<evidence type="ECO:0000256" key="1">
    <source>
        <dbReference type="ARBA" id="ARBA00023125"/>
    </source>
</evidence>
<proteinExistence type="predicted"/>
<feature type="domain" description="HTH tetR-type" evidence="4">
    <location>
        <begin position="28"/>
        <end position="88"/>
    </location>
</feature>
<protein>
    <submittedName>
        <fullName evidence="5">TetR/AcrR family transcriptional regulator</fullName>
    </submittedName>
</protein>
<dbReference type="PANTHER" id="PTHR43479">
    <property type="entry name" value="ACREF/ENVCD OPERON REPRESSOR-RELATED"/>
    <property type="match status" value="1"/>
</dbReference>
<dbReference type="Proteomes" id="UP000704738">
    <property type="component" value="Unassembled WGS sequence"/>
</dbReference>
<evidence type="ECO:0000256" key="2">
    <source>
        <dbReference type="PROSITE-ProRule" id="PRU00335"/>
    </source>
</evidence>